<evidence type="ECO:0000256" key="6">
    <source>
        <dbReference type="ARBA" id="ARBA00022840"/>
    </source>
</evidence>
<dbReference type="Gene3D" id="3.30.565.10">
    <property type="entry name" value="Histidine kinase-like ATPase, C-terminal domain"/>
    <property type="match status" value="1"/>
</dbReference>
<dbReference type="RefSeq" id="WP_354312065.1">
    <property type="nucleotide sequence ID" value="NZ_JBEPME010000001.1"/>
</dbReference>
<feature type="domain" description="Histidine kinase" evidence="8">
    <location>
        <begin position="302"/>
        <end position="393"/>
    </location>
</feature>
<comment type="catalytic activity">
    <reaction evidence="1">
        <text>ATP + protein L-histidine = ADP + protein N-phospho-L-histidine.</text>
        <dbReference type="EC" id="2.7.13.3"/>
    </reaction>
</comment>
<dbReference type="InterPro" id="IPR011712">
    <property type="entry name" value="Sig_transdc_His_kin_sub3_dim/P"/>
</dbReference>
<dbReference type="Pfam" id="PF07730">
    <property type="entry name" value="HisKA_3"/>
    <property type="match status" value="1"/>
</dbReference>
<dbReference type="Proteomes" id="UP001549104">
    <property type="component" value="Unassembled WGS sequence"/>
</dbReference>
<dbReference type="PROSITE" id="PS50109">
    <property type="entry name" value="HIS_KIN"/>
    <property type="match status" value="1"/>
</dbReference>
<evidence type="ECO:0000313" key="9">
    <source>
        <dbReference type="EMBL" id="MET3655466.1"/>
    </source>
</evidence>
<dbReference type="SUPFAM" id="SSF55874">
    <property type="entry name" value="ATPase domain of HSP90 chaperone/DNA topoisomerase II/histidine kinase"/>
    <property type="match status" value="1"/>
</dbReference>
<evidence type="ECO:0000256" key="7">
    <source>
        <dbReference type="ARBA" id="ARBA00023012"/>
    </source>
</evidence>
<evidence type="ECO:0000256" key="1">
    <source>
        <dbReference type="ARBA" id="ARBA00000085"/>
    </source>
</evidence>
<dbReference type="InterPro" id="IPR005467">
    <property type="entry name" value="His_kinase_dom"/>
</dbReference>
<dbReference type="InterPro" id="IPR003594">
    <property type="entry name" value="HATPase_dom"/>
</dbReference>
<dbReference type="Pfam" id="PF02518">
    <property type="entry name" value="HATPase_c"/>
    <property type="match status" value="1"/>
</dbReference>
<dbReference type="GO" id="GO:0016301">
    <property type="term" value="F:kinase activity"/>
    <property type="evidence" value="ECO:0007669"/>
    <property type="project" value="UniProtKB-KW"/>
</dbReference>
<evidence type="ECO:0000256" key="5">
    <source>
        <dbReference type="ARBA" id="ARBA00022777"/>
    </source>
</evidence>
<evidence type="ECO:0000256" key="4">
    <source>
        <dbReference type="ARBA" id="ARBA00022741"/>
    </source>
</evidence>
<keyword evidence="10" id="KW-1185">Reference proteome</keyword>
<evidence type="ECO:0000259" key="8">
    <source>
        <dbReference type="PROSITE" id="PS50109"/>
    </source>
</evidence>
<dbReference type="EMBL" id="JBEPME010000001">
    <property type="protein sequence ID" value="MET3655466.1"/>
    <property type="molecule type" value="Genomic_DNA"/>
</dbReference>
<keyword evidence="3" id="KW-0808">Transferase</keyword>
<keyword evidence="7" id="KW-0902">Two-component regulatory system</keyword>
<keyword evidence="4" id="KW-0547">Nucleotide-binding</keyword>
<evidence type="ECO:0000313" key="10">
    <source>
        <dbReference type="Proteomes" id="UP001549104"/>
    </source>
</evidence>
<sequence>MTKIRKILADILEGYTQKASAVDLVQACATNKPIETNDTYLDTLKHGISLFHLMDNSSPQMIMKEIIASIIKLTHSDEAFFWLTDVNHQNSYLASSTSNPHIETGLKKEWNTIRLEKELFVSKINEDWYGMKVIRTSTTIGVIGVKISGASKARETLLFNRPLEFLAELSEIMLERIHTDSMKEQMIVVKEQNRISNEIHDSVSQRLVGIVYSLHSLQTKSKGMTSTELNDEYQFLSQSANTTLKELRLAIYGLNSTKNGEKPFLVQLKNYLDEYARLSDIRIDCQITGDEALLSSELKQALYRIICEACGNAVRHGQCTAIEVRLSILNEKTGLEIHDNGIGINAHISEDQQEKGIGLFNMRRLVSTFAGTFLISGLHGIGTEIQIEIPTAKILEKVQVIG</sequence>
<name>A0ABV2K324_SPOPS</name>
<proteinExistence type="predicted"/>
<keyword evidence="5 9" id="KW-0418">Kinase</keyword>
<evidence type="ECO:0000256" key="2">
    <source>
        <dbReference type="ARBA" id="ARBA00012438"/>
    </source>
</evidence>
<dbReference type="Gene3D" id="1.20.5.1930">
    <property type="match status" value="1"/>
</dbReference>
<dbReference type="EC" id="2.7.13.3" evidence="2"/>
<keyword evidence="6" id="KW-0067">ATP-binding</keyword>
<reference evidence="9 10" key="1">
    <citation type="submission" date="2024-06" db="EMBL/GenBank/DDBJ databases">
        <title>Sorghum-associated microbial communities from plants grown in Nebraska, USA.</title>
        <authorList>
            <person name="Schachtman D."/>
        </authorList>
    </citation>
    <scope>NUCLEOTIDE SEQUENCE [LARGE SCALE GENOMIC DNA]</scope>
    <source>
        <strain evidence="9 10">1288</strain>
    </source>
</reference>
<dbReference type="PANTHER" id="PTHR24421">
    <property type="entry name" value="NITRATE/NITRITE SENSOR PROTEIN NARX-RELATED"/>
    <property type="match status" value="1"/>
</dbReference>
<gene>
    <name evidence="9" type="ORF">ABIC55_000550</name>
</gene>
<dbReference type="InterPro" id="IPR036890">
    <property type="entry name" value="HATPase_C_sf"/>
</dbReference>
<dbReference type="CDD" id="cd16917">
    <property type="entry name" value="HATPase_UhpB-NarQ-NarX-like"/>
    <property type="match status" value="1"/>
</dbReference>
<accession>A0ABV2K324</accession>
<protein>
    <recommendedName>
        <fullName evidence="2">histidine kinase</fullName>
        <ecNumber evidence="2">2.7.13.3</ecNumber>
    </recommendedName>
</protein>
<comment type="caution">
    <text evidence="9">The sequence shown here is derived from an EMBL/GenBank/DDBJ whole genome shotgun (WGS) entry which is preliminary data.</text>
</comment>
<dbReference type="SMART" id="SM00387">
    <property type="entry name" value="HATPase_c"/>
    <property type="match status" value="1"/>
</dbReference>
<evidence type="ECO:0000256" key="3">
    <source>
        <dbReference type="ARBA" id="ARBA00022679"/>
    </source>
</evidence>
<dbReference type="InterPro" id="IPR050482">
    <property type="entry name" value="Sensor_HK_TwoCompSys"/>
</dbReference>
<organism evidence="9 10">
    <name type="scientific">Sporosarcina psychrophila</name>
    <name type="common">Bacillus psychrophilus</name>
    <dbReference type="NCBI Taxonomy" id="1476"/>
    <lineage>
        <taxon>Bacteria</taxon>
        <taxon>Bacillati</taxon>
        <taxon>Bacillota</taxon>
        <taxon>Bacilli</taxon>
        <taxon>Bacillales</taxon>
        <taxon>Caryophanaceae</taxon>
        <taxon>Sporosarcina</taxon>
    </lineage>
</organism>